<dbReference type="InterPro" id="IPR000620">
    <property type="entry name" value="EamA_dom"/>
</dbReference>
<feature type="transmembrane region" description="Helical" evidence="1">
    <location>
        <begin position="166"/>
        <end position="184"/>
    </location>
</feature>
<keyword evidence="1" id="KW-0472">Membrane</keyword>
<feature type="transmembrane region" description="Helical" evidence="1">
    <location>
        <begin position="190"/>
        <end position="207"/>
    </location>
</feature>
<proteinExistence type="predicted"/>
<feature type="domain" description="EamA" evidence="2">
    <location>
        <begin position="166"/>
        <end position="295"/>
    </location>
</feature>
<comment type="caution">
    <text evidence="3">The sequence shown here is derived from an EMBL/GenBank/DDBJ whole genome shotgun (WGS) entry which is preliminary data.</text>
</comment>
<feature type="transmembrane region" description="Helical" evidence="1">
    <location>
        <begin position="37"/>
        <end position="56"/>
    </location>
</feature>
<protein>
    <recommendedName>
        <fullName evidence="2">EamA domain-containing protein</fullName>
    </recommendedName>
</protein>
<keyword evidence="1" id="KW-0812">Transmembrane</keyword>
<dbReference type="Proteomes" id="UP000230505">
    <property type="component" value="Unassembled WGS sequence"/>
</dbReference>
<gene>
    <name evidence="3" type="ORF">COZ78_03890</name>
</gene>
<dbReference type="EMBL" id="PFHV01000108">
    <property type="protein sequence ID" value="PIX02780.1"/>
    <property type="molecule type" value="Genomic_DNA"/>
</dbReference>
<name>A0A2M7IX84_9BACT</name>
<dbReference type="GO" id="GO:0016020">
    <property type="term" value="C:membrane"/>
    <property type="evidence" value="ECO:0007669"/>
    <property type="project" value="InterPro"/>
</dbReference>
<evidence type="ECO:0000313" key="4">
    <source>
        <dbReference type="Proteomes" id="UP000230505"/>
    </source>
</evidence>
<evidence type="ECO:0000259" key="2">
    <source>
        <dbReference type="Pfam" id="PF00892"/>
    </source>
</evidence>
<feature type="transmembrane region" description="Helical" evidence="1">
    <location>
        <begin position="219"/>
        <end position="242"/>
    </location>
</feature>
<feature type="transmembrane region" description="Helical" evidence="1">
    <location>
        <begin position="103"/>
        <end position="133"/>
    </location>
</feature>
<reference evidence="4" key="1">
    <citation type="submission" date="2017-09" db="EMBL/GenBank/DDBJ databases">
        <title>Depth-based differentiation of microbial function through sediment-hosted aquifers and enrichment of novel symbionts in the deep terrestrial subsurface.</title>
        <authorList>
            <person name="Probst A.J."/>
            <person name="Ladd B."/>
            <person name="Jarett J.K."/>
            <person name="Geller-Mcgrath D.E."/>
            <person name="Sieber C.M.K."/>
            <person name="Emerson J.B."/>
            <person name="Anantharaman K."/>
            <person name="Thomas B.C."/>
            <person name="Malmstrom R."/>
            <person name="Stieglmeier M."/>
            <person name="Klingl A."/>
            <person name="Woyke T."/>
            <person name="Ryan C.M."/>
            <person name="Banfield J.F."/>
        </authorList>
    </citation>
    <scope>NUCLEOTIDE SEQUENCE [LARGE SCALE GENOMIC DNA]</scope>
</reference>
<keyword evidence="1" id="KW-1133">Transmembrane helix</keyword>
<feature type="transmembrane region" description="Helical" evidence="1">
    <location>
        <begin position="280"/>
        <end position="299"/>
    </location>
</feature>
<dbReference type="Pfam" id="PF00892">
    <property type="entry name" value="EamA"/>
    <property type="match status" value="1"/>
</dbReference>
<feature type="transmembrane region" description="Helical" evidence="1">
    <location>
        <begin position="63"/>
        <end position="83"/>
    </location>
</feature>
<evidence type="ECO:0000313" key="3">
    <source>
        <dbReference type="EMBL" id="PIX02780.1"/>
    </source>
</evidence>
<accession>A0A2M7IX84</accession>
<feature type="transmembrane region" description="Helical" evidence="1">
    <location>
        <begin position="248"/>
        <end position="268"/>
    </location>
</feature>
<evidence type="ECO:0000256" key="1">
    <source>
        <dbReference type="SAM" id="Phobius"/>
    </source>
</evidence>
<dbReference type="AlphaFoldDB" id="A0A2M7IX84"/>
<organism evidence="3 4">
    <name type="scientific">bacterium (Candidatus Gribaldobacteria) CG_4_8_14_3_um_filter_42_11</name>
    <dbReference type="NCBI Taxonomy" id="2014267"/>
    <lineage>
        <taxon>Bacteria</taxon>
        <taxon>Candidatus Gribaldobacteria</taxon>
    </lineage>
</organism>
<sequence length="300" mass="33484">MQGLILALLNPVVVSIQNTLAKIGLLRDDIEDMAVVFARLFYVVPVLLVYLLWIGMPTAINPWFWPTIVLMILLEVPSQWFYHQAIKTEQISLVMPLTALLPLLLFTSFVFFGGWSWLGAAGVLVVSFGVYFLEATKYLEASKERFSFVNLFGPIKAVMRNKASRYMLATVLLWSITTPLQKVAVGQSNVAFMGVCYLTGCSILIVFQRIIRKQSVAKVVWPVGVSRLIPIGIFAGFGSIFQYSALSFLAPVYVIALKDTILLWSVLWDKVIFHQIVTRAQMISIIIVTIGSIMVGISIV</sequence>